<dbReference type="GO" id="GO:0072330">
    <property type="term" value="P:monocarboxylic acid biosynthetic process"/>
    <property type="evidence" value="ECO:0007669"/>
    <property type="project" value="UniProtKB-ARBA"/>
</dbReference>
<dbReference type="Pfam" id="PF00135">
    <property type="entry name" value="COesterase"/>
    <property type="match status" value="1"/>
</dbReference>
<dbReference type="SUPFAM" id="SSF53474">
    <property type="entry name" value="alpha/beta-Hydrolases"/>
    <property type="match status" value="1"/>
</dbReference>
<evidence type="ECO:0000313" key="5">
    <source>
        <dbReference type="EMBL" id="CAG8155499.1"/>
    </source>
</evidence>
<evidence type="ECO:0000313" key="6">
    <source>
        <dbReference type="Proteomes" id="UP001153618"/>
    </source>
</evidence>
<organism evidence="5 6">
    <name type="scientific">Penicillium olsonii</name>
    <dbReference type="NCBI Taxonomy" id="99116"/>
    <lineage>
        <taxon>Eukaryota</taxon>
        <taxon>Fungi</taxon>
        <taxon>Dikarya</taxon>
        <taxon>Ascomycota</taxon>
        <taxon>Pezizomycotina</taxon>
        <taxon>Eurotiomycetes</taxon>
        <taxon>Eurotiomycetidae</taxon>
        <taxon>Eurotiales</taxon>
        <taxon>Aspergillaceae</taxon>
        <taxon>Penicillium</taxon>
    </lineage>
</organism>
<dbReference type="InterPro" id="IPR019819">
    <property type="entry name" value="Carboxylesterase_B_CS"/>
</dbReference>
<dbReference type="PANTHER" id="PTHR11559">
    <property type="entry name" value="CARBOXYLESTERASE"/>
    <property type="match status" value="1"/>
</dbReference>
<evidence type="ECO:0000256" key="1">
    <source>
        <dbReference type="ARBA" id="ARBA00005964"/>
    </source>
</evidence>
<keyword evidence="2 3" id="KW-0378">Hydrolase</keyword>
<comment type="similarity">
    <text evidence="1 3">Belongs to the type-B carboxylesterase/lipase family.</text>
</comment>
<dbReference type="GO" id="GO:0017000">
    <property type="term" value="P:antibiotic biosynthetic process"/>
    <property type="evidence" value="ECO:0007669"/>
    <property type="project" value="UniProtKB-ARBA"/>
</dbReference>
<evidence type="ECO:0000259" key="4">
    <source>
        <dbReference type="Pfam" id="PF00135"/>
    </source>
</evidence>
<dbReference type="PROSITE" id="PS00122">
    <property type="entry name" value="CARBOXYLESTERASE_B_1"/>
    <property type="match status" value="1"/>
</dbReference>
<dbReference type="EC" id="3.1.1.-" evidence="3"/>
<sequence length="577" mass="64137">MMQISSLSPLPQPSSLQVAKMICLLILLTLASAWNTMTSPGHDLPVVDLGYELHQAISFDSEYGLYNFSNIRYAAPPLGDLRWKMPVAPETNRTHVQIGDIGRLCPGALPLWGLLQAQWLSTYWQNATLGISPDLSSYPYQPLPPDGRTTEDCLFLDIIVPKAIFERESSENKSLAPVLVWIHGGGQVYGEKAENDPSGLIKRSMDGNDGTVFVEINYRLGVFGFLAGNISEDEIANIGLHDQRFALQWVAENIHLFGGDATKVTVMGQSAGAGSIVHHITSYGGGGGPLPFQQAITQSPGWVPVISEKQQKATREQFLRILGVSTIDDARKLPSDKLIAVNAFQIYYSSPWGSFPYDEVTDGDYVPDYPWKLLLEQKFHRSLNIMTTHTHDEGLLFTGPESLNGDAFESAVRSYVRISEETAHYIANVLYPPSYDGSYGYTDSVQRWALFVGDWGLTCNVDHLRRAYDNQTYAYQFSIPPALHAEDIPYTFYKRGSTLGSIFFNRPVANVTVASAMQDWITSFVLYGEPKSKLAPTIPRQGPSAQLIDTRIDSFGLIHDRTDGPRCQFWQTVQYDA</sequence>
<keyword evidence="6" id="KW-1185">Reference proteome</keyword>
<feature type="chain" id="PRO_5041012346" description="Carboxylic ester hydrolase" evidence="3">
    <location>
        <begin position="34"/>
        <end position="577"/>
    </location>
</feature>
<reference evidence="5" key="1">
    <citation type="submission" date="2021-07" db="EMBL/GenBank/DDBJ databases">
        <authorList>
            <person name="Branca A.L. A."/>
        </authorList>
    </citation>
    <scope>NUCLEOTIDE SEQUENCE</scope>
</reference>
<dbReference type="InterPro" id="IPR029058">
    <property type="entry name" value="AB_hydrolase_fold"/>
</dbReference>
<dbReference type="EMBL" id="CAJVOS010000033">
    <property type="protein sequence ID" value="CAG8155499.1"/>
    <property type="molecule type" value="Genomic_DNA"/>
</dbReference>
<protein>
    <recommendedName>
        <fullName evidence="3">Carboxylic ester hydrolase</fullName>
        <ecNumber evidence="3">3.1.1.-</ecNumber>
    </recommendedName>
</protein>
<feature type="domain" description="Carboxylesterase type B" evidence="4">
    <location>
        <begin position="62"/>
        <end position="535"/>
    </location>
</feature>
<dbReference type="InterPro" id="IPR002018">
    <property type="entry name" value="CarbesteraseB"/>
</dbReference>
<name>A0A9W4MUT4_PENOL</name>
<proteinExistence type="inferred from homology"/>
<evidence type="ECO:0000256" key="2">
    <source>
        <dbReference type="ARBA" id="ARBA00022801"/>
    </source>
</evidence>
<dbReference type="InterPro" id="IPR050309">
    <property type="entry name" value="Type-B_Carboxylest/Lipase"/>
</dbReference>
<dbReference type="InterPro" id="IPR019826">
    <property type="entry name" value="Carboxylesterase_B_AS"/>
</dbReference>
<keyword evidence="3" id="KW-0732">Signal</keyword>
<evidence type="ECO:0000256" key="3">
    <source>
        <dbReference type="RuleBase" id="RU361235"/>
    </source>
</evidence>
<dbReference type="Gene3D" id="3.40.50.1820">
    <property type="entry name" value="alpha/beta hydrolase"/>
    <property type="match status" value="1"/>
</dbReference>
<dbReference type="AlphaFoldDB" id="A0A9W4MUT4"/>
<gene>
    <name evidence="5" type="ORF">POLS_LOCUS6199</name>
</gene>
<dbReference type="GO" id="GO:0016787">
    <property type="term" value="F:hydrolase activity"/>
    <property type="evidence" value="ECO:0007669"/>
    <property type="project" value="UniProtKB-KW"/>
</dbReference>
<accession>A0A9W4MUT4</accession>
<dbReference type="Proteomes" id="UP001153618">
    <property type="component" value="Unassembled WGS sequence"/>
</dbReference>
<dbReference type="OrthoDB" id="408631at2759"/>
<dbReference type="PROSITE" id="PS00941">
    <property type="entry name" value="CARBOXYLESTERASE_B_2"/>
    <property type="match status" value="1"/>
</dbReference>
<comment type="caution">
    <text evidence="5">The sequence shown here is derived from an EMBL/GenBank/DDBJ whole genome shotgun (WGS) entry which is preliminary data.</text>
</comment>
<feature type="signal peptide" evidence="3">
    <location>
        <begin position="1"/>
        <end position="33"/>
    </location>
</feature>